<evidence type="ECO:0000313" key="4">
    <source>
        <dbReference type="Proteomes" id="UP000005627"/>
    </source>
</evidence>
<feature type="transmembrane region" description="Helical" evidence="1">
    <location>
        <begin position="44"/>
        <end position="65"/>
    </location>
</feature>
<evidence type="ECO:0000256" key="1">
    <source>
        <dbReference type="SAM" id="Phobius"/>
    </source>
</evidence>
<proteinExistence type="predicted"/>
<dbReference type="OrthoDB" id="63581at2759"/>
<keyword evidence="4" id="KW-1185">Reference proteome</keyword>
<dbReference type="InterPro" id="IPR006976">
    <property type="entry name" value="VanZ-like"/>
</dbReference>
<gene>
    <name evidence="3" type="primary">TDEL0C03500</name>
    <name evidence="3" type="ORF">TDEL_0C03500</name>
</gene>
<name>G8ZRU7_TORDE</name>
<accession>G8ZRU7</accession>
<keyword evidence="1" id="KW-0472">Membrane</keyword>
<feature type="domain" description="VanZ-like" evidence="2">
    <location>
        <begin position="24"/>
        <end position="92"/>
    </location>
</feature>
<dbReference type="PANTHER" id="PTHR28008:SF1">
    <property type="entry name" value="DOMAIN PROTEIN, PUTATIVE (AFU_ORTHOLOGUE AFUA_3G10980)-RELATED"/>
    <property type="match status" value="1"/>
</dbReference>
<keyword evidence="1" id="KW-1133">Transmembrane helix</keyword>
<feature type="transmembrane region" description="Helical" evidence="1">
    <location>
        <begin position="77"/>
        <end position="94"/>
    </location>
</feature>
<dbReference type="FunCoup" id="G8ZRU7">
    <property type="interactions" value="1"/>
</dbReference>
<reference evidence="3 4" key="1">
    <citation type="journal article" date="2011" name="Proc. Natl. Acad. Sci. U.S.A.">
        <title>Evolutionary erosion of yeast sex chromosomes by mating-type switching accidents.</title>
        <authorList>
            <person name="Gordon J.L."/>
            <person name="Armisen D."/>
            <person name="Proux-Wera E."/>
            <person name="Oheigeartaigh S.S."/>
            <person name="Byrne K.P."/>
            <person name="Wolfe K.H."/>
        </authorList>
    </citation>
    <scope>NUCLEOTIDE SEQUENCE [LARGE SCALE GENOMIC DNA]</scope>
    <source>
        <strain evidence="4">ATCC 10662 / CBS 1146 / NBRC 0425 / NCYC 2629 / NRRL Y-866</strain>
    </source>
</reference>
<protein>
    <recommendedName>
        <fullName evidence="2">VanZ-like domain-containing protein</fullName>
    </recommendedName>
</protein>
<dbReference type="eggNOG" id="ENOG502SBGJ">
    <property type="taxonomic scope" value="Eukaryota"/>
</dbReference>
<dbReference type="EMBL" id="HE616744">
    <property type="protein sequence ID" value="CCE91239.1"/>
    <property type="molecule type" value="Genomic_DNA"/>
</dbReference>
<dbReference type="Pfam" id="PF04892">
    <property type="entry name" value="VanZ"/>
    <property type="match status" value="1"/>
</dbReference>
<dbReference type="HOGENOM" id="CLU_144922_0_0_1"/>
<evidence type="ECO:0000313" key="3">
    <source>
        <dbReference type="EMBL" id="CCE91239.1"/>
    </source>
</evidence>
<dbReference type="PANTHER" id="PTHR28008">
    <property type="entry name" value="DOMAIN PROTEIN, PUTATIVE (AFU_ORTHOLOGUE AFUA_3G10980)-RELATED"/>
    <property type="match status" value="1"/>
</dbReference>
<dbReference type="InParanoid" id="G8ZRU7"/>
<dbReference type="Proteomes" id="UP000005627">
    <property type="component" value="Chromosome 3"/>
</dbReference>
<dbReference type="AlphaFoldDB" id="G8ZRU7"/>
<dbReference type="GeneID" id="11500574"/>
<dbReference type="RefSeq" id="XP_003680450.1">
    <property type="nucleotide sequence ID" value="XM_003680402.1"/>
</dbReference>
<keyword evidence="1" id="KW-0812">Transmembrane</keyword>
<organism evidence="3 4">
    <name type="scientific">Torulaspora delbrueckii</name>
    <name type="common">Yeast</name>
    <name type="synonym">Candida colliculosa</name>
    <dbReference type="NCBI Taxonomy" id="4950"/>
    <lineage>
        <taxon>Eukaryota</taxon>
        <taxon>Fungi</taxon>
        <taxon>Dikarya</taxon>
        <taxon>Ascomycota</taxon>
        <taxon>Saccharomycotina</taxon>
        <taxon>Saccharomycetes</taxon>
        <taxon>Saccharomycetales</taxon>
        <taxon>Saccharomycetaceae</taxon>
        <taxon>Torulaspora</taxon>
    </lineage>
</organism>
<evidence type="ECO:0000259" key="2">
    <source>
        <dbReference type="Pfam" id="PF04892"/>
    </source>
</evidence>
<sequence length="96" mass="11267">MAFLVESWLFVRMLACRRIEICLRRRIYDMDNGRTWEFTSIDKYVVAVVVCLFSAVGSEFLQSFLSHGRRTFDLMDMAYNVVGSIVGILIAFWQER</sequence>
<dbReference type="KEGG" id="tdl:TDEL_0C03500"/>